<organism evidence="1 2">
    <name type="scientific">Lecanicillium saksenae</name>
    <dbReference type="NCBI Taxonomy" id="468837"/>
    <lineage>
        <taxon>Eukaryota</taxon>
        <taxon>Fungi</taxon>
        <taxon>Dikarya</taxon>
        <taxon>Ascomycota</taxon>
        <taxon>Pezizomycotina</taxon>
        <taxon>Sordariomycetes</taxon>
        <taxon>Hypocreomycetidae</taxon>
        <taxon>Hypocreales</taxon>
        <taxon>Cordycipitaceae</taxon>
        <taxon>Lecanicillium</taxon>
    </lineage>
</organism>
<evidence type="ECO:0000313" key="1">
    <source>
        <dbReference type="EMBL" id="KAJ3494658.1"/>
    </source>
</evidence>
<keyword evidence="2" id="KW-1185">Reference proteome</keyword>
<name>A0ACC1QY27_9HYPO</name>
<accession>A0ACC1QY27</accession>
<sequence>MDQPFPCLRLPTSYHNKGEASSLQGCAFHPAQPLFHRATRFATAIGPSHARSHASELFIPSLHAPWSSFTAADLTTPPSRFVLSSSRPPSDTCQLHVPGRISLQWLILPPRSPRPLRRPPPSKRPPLKNVAAPAVGEATDAKPAAEAPKEESEKSGDATKTENAADGDVEMKEAEAAPAAAATETPSSKKNNRRKSVGGGLSRKGSKARLSHADAKPGDHFLVKLKGFPPWPVIICDESMLPPALTSSRPVSAAKSDGTYSEAYADGGKRVNDRTFPVMYLFTNEFGWAGNSTLTELTSEKASNSINDKMRKDLRSAFQLAVEQHPVDHYKDVLNKFEEELIAQQEAIEAAAAAKREAAAAKAATPKKGKKSKGDDDDADMADVDSAKPKSKKRKAEDETSTPQRSDSVKKPKIKLNTSSTPKANGTPSKAAESANKPKSDKKAKDAKKVQELEMTPEEKRERKAKEVFFLRHKLQKGLLSKDAAPVETDMKNMAEYLAALEKYPDLEASIIRETKINKVLKAILKIDTIPREEEFNFKKRSQGLLDKWNTLLASAAAAAPAGNTNGVNGSGKKGANGTESKASSEKPAGEGKETSAPKAEEKAPEAVAEAAE</sequence>
<dbReference type="EMBL" id="JANAKD010000356">
    <property type="protein sequence ID" value="KAJ3494658.1"/>
    <property type="molecule type" value="Genomic_DNA"/>
</dbReference>
<gene>
    <name evidence="1" type="ORF">NLG97_g3937</name>
</gene>
<dbReference type="Proteomes" id="UP001148737">
    <property type="component" value="Unassembled WGS sequence"/>
</dbReference>
<reference evidence="1" key="1">
    <citation type="submission" date="2022-07" db="EMBL/GenBank/DDBJ databases">
        <title>Genome Sequence of Lecanicillium saksenae.</title>
        <authorList>
            <person name="Buettner E."/>
        </authorList>
    </citation>
    <scope>NUCLEOTIDE SEQUENCE</scope>
    <source>
        <strain evidence="1">VT-O1</strain>
    </source>
</reference>
<proteinExistence type="predicted"/>
<evidence type="ECO:0000313" key="2">
    <source>
        <dbReference type="Proteomes" id="UP001148737"/>
    </source>
</evidence>
<protein>
    <submittedName>
        <fullName evidence="1">Uncharacterized protein</fullName>
    </submittedName>
</protein>
<comment type="caution">
    <text evidence="1">The sequence shown here is derived from an EMBL/GenBank/DDBJ whole genome shotgun (WGS) entry which is preliminary data.</text>
</comment>